<reference evidence="1" key="1">
    <citation type="submission" date="2020-06" db="EMBL/GenBank/DDBJ databases">
        <title>Draft genome of Bugula neritina, a colonial animal packing powerful symbionts and potential medicines.</title>
        <authorList>
            <person name="Rayko M."/>
        </authorList>
    </citation>
    <scope>NUCLEOTIDE SEQUENCE [LARGE SCALE GENOMIC DNA]</scope>
    <source>
        <strain evidence="1">Kwan_BN1</strain>
    </source>
</reference>
<name>A0A7J7JXR9_BUGNE</name>
<proteinExistence type="predicted"/>
<sequence length="76" mass="8883">MHYNFVPKVVTACCILNKICERVKVNSPVHLQHDLLTFPQPNNLSEDTVDREAVDNPQAITEHMFTTLHFRKPFHR</sequence>
<evidence type="ECO:0000313" key="2">
    <source>
        <dbReference type="Proteomes" id="UP000593567"/>
    </source>
</evidence>
<comment type="caution">
    <text evidence="1">The sequence shown here is derived from an EMBL/GenBank/DDBJ whole genome shotgun (WGS) entry which is preliminary data.</text>
</comment>
<evidence type="ECO:0000313" key="1">
    <source>
        <dbReference type="EMBL" id="KAF6030743.1"/>
    </source>
</evidence>
<dbReference type="Proteomes" id="UP000593567">
    <property type="component" value="Unassembled WGS sequence"/>
</dbReference>
<organism evidence="1 2">
    <name type="scientific">Bugula neritina</name>
    <name type="common">Brown bryozoan</name>
    <name type="synonym">Sertularia neritina</name>
    <dbReference type="NCBI Taxonomy" id="10212"/>
    <lineage>
        <taxon>Eukaryota</taxon>
        <taxon>Metazoa</taxon>
        <taxon>Spiralia</taxon>
        <taxon>Lophotrochozoa</taxon>
        <taxon>Bryozoa</taxon>
        <taxon>Gymnolaemata</taxon>
        <taxon>Cheilostomatida</taxon>
        <taxon>Flustrina</taxon>
        <taxon>Buguloidea</taxon>
        <taxon>Bugulidae</taxon>
        <taxon>Bugula</taxon>
    </lineage>
</organism>
<dbReference type="AlphaFoldDB" id="A0A7J7JXR9"/>
<dbReference type="OrthoDB" id="2668416at2759"/>
<accession>A0A7J7JXR9</accession>
<protein>
    <submittedName>
        <fullName evidence="1">Uncharacterized protein</fullName>
    </submittedName>
</protein>
<dbReference type="EMBL" id="VXIV02001676">
    <property type="protein sequence ID" value="KAF6030743.1"/>
    <property type="molecule type" value="Genomic_DNA"/>
</dbReference>
<keyword evidence="2" id="KW-1185">Reference proteome</keyword>
<gene>
    <name evidence="1" type="ORF">EB796_010952</name>
</gene>